<keyword evidence="3" id="KW-1185">Reference proteome</keyword>
<dbReference type="EMBL" id="JAAALK010000953">
    <property type="protein sequence ID" value="KAG8043465.1"/>
    <property type="molecule type" value="Genomic_DNA"/>
</dbReference>
<comment type="caution">
    <text evidence="2">The sequence shown here is derived from an EMBL/GenBank/DDBJ whole genome shotgun (WGS) entry which is preliminary data.</text>
</comment>
<reference evidence="2" key="1">
    <citation type="journal article" date="2021" name="bioRxiv">
        <title>Whole Genome Assembly and Annotation of Northern Wild Rice, Zizania palustris L., Supports a Whole Genome Duplication in the Zizania Genus.</title>
        <authorList>
            <person name="Haas M."/>
            <person name="Kono T."/>
            <person name="Macchietto M."/>
            <person name="Millas R."/>
            <person name="McGilp L."/>
            <person name="Shao M."/>
            <person name="Duquette J."/>
            <person name="Hirsch C.N."/>
            <person name="Kimball J."/>
        </authorList>
    </citation>
    <scope>NUCLEOTIDE SEQUENCE</scope>
    <source>
        <tissue evidence="2">Fresh leaf tissue</tissue>
    </source>
</reference>
<feature type="compositionally biased region" description="Basic residues" evidence="1">
    <location>
        <begin position="33"/>
        <end position="43"/>
    </location>
</feature>
<dbReference type="AlphaFoldDB" id="A0A8J5RDQ6"/>
<feature type="region of interest" description="Disordered" evidence="1">
    <location>
        <begin position="1"/>
        <end position="68"/>
    </location>
</feature>
<sequence>MAFEKMTLACGPNPMGSRRPRRPPEAGGPARASQRRLRRRSHRSRSELSGPRGRRSSTRPSPPSAPTASVLRAVGFEGERQQFSILAGLIFLSIGQPATSLLPRRI</sequence>
<name>A0A8J5RDQ6_ZIZPA</name>
<protein>
    <submittedName>
        <fullName evidence="2">Uncharacterized protein</fullName>
    </submittedName>
</protein>
<evidence type="ECO:0000256" key="1">
    <source>
        <dbReference type="SAM" id="MobiDB-lite"/>
    </source>
</evidence>
<dbReference type="Proteomes" id="UP000729402">
    <property type="component" value="Unassembled WGS sequence"/>
</dbReference>
<evidence type="ECO:0000313" key="2">
    <source>
        <dbReference type="EMBL" id="KAG8043465.1"/>
    </source>
</evidence>
<reference evidence="2" key="2">
    <citation type="submission" date="2021-02" db="EMBL/GenBank/DDBJ databases">
        <authorList>
            <person name="Kimball J.A."/>
            <person name="Haas M.W."/>
            <person name="Macchietto M."/>
            <person name="Kono T."/>
            <person name="Duquette J."/>
            <person name="Shao M."/>
        </authorList>
    </citation>
    <scope>NUCLEOTIDE SEQUENCE</scope>
    <source>
        <tissue evidence="2">Fresh leaf tissue</tissue>
    </source>
</reference>
<proteinExistence type="predicted"/>
<organism evidence="2 3">
    <name type="scientific">Zizania palustris</name>
    <name type="common">Northern wild rice</name>
    <dbReference type="NCBI Taxonomy" id="103762"/>
    <lineage>
        <taxon>Eukaryota</taxon>
        <taxon>Viridiplantae</taxon>
        <taxon>Streptophyta</taxon>
        <taxon>Embryophyta</taxon>
        <taxon>Tracheophyta</taxon>
        <taxon>Spermatophyta</taxon>
        <taxon>Magnoliopsida</taxon>
        <taxon>Liliopsida</taxon>
        <taxon>Poales</taxon>
        <taxon>Poaceae</taxon>
        <taxon>BOP clade</taxon>
        <taxon>Oryzoideae</taxon>
        <taxon>Oryzeae</taxon>
        <taxon>Zizaniinae</taxon>
        <taxon>Zizania</taxon>
    </lineage>
</organism>
<evidence type="ECO:0000313" key="3">
    <source>
        <dbReference type="Proteomes" id="UP000729402"/>
    </source>
</evidence>
<accession>A0A8J5RDQ6</accession>
<gene>
    <name evidence="2" type="ORF">GUJ93_ZPchr0458g22801</name>
</gene>